<dbReference type="RefSeq" id="WP_289608273.1">
    <property type="nucleotide sequence ID" value="NZ_JAUDCG010000047.1"/>
</dbReference>
<feature type="transmembrane region" description="Helical" evidence="3">
    <location>
        <begin position="604"/>
        <end position="628"/>
    </location>
</feature>
<gene>
    <name evidence="5" type="ORF">QUV96_09295</name>
</gene>
<reference evidence="5" key="1">
    <citation type="submission" date="2023-06" db="EMBL/GenBank/DDBJ databases">
        <title>Identification and characterization of horizontal gene transfer across gut microbiota members of farm animals based on homology search.</title>
        <authorList>
            <person name="Schwarzerova J."/>
            <person name="Nykrynova M."/>
            <person name="Jureckova K."/>
            <person name="Cejkova D."/>
            <person name="Rychlik I."/>
        </authorList>
    </citation>
    <scope>NUCLEOTIDE SEQUENCE</scope>
    <source>
        <strain evidence="5">ET39</strain>
    </source>
</reference>
<comment type="caution">
    <text evidence="5">The sequence shown here is derived from an EMBL/GenBank/DDBJ whole genome shotgun (WGS) entry which is preliminary data.</text>
</comment>
<feature type="transmembrane region" description="Helical" evidence="3">
    <location>
        <begin position="648"/>
        <end position="667"/>
    </location>
</feature>
<evidence type="ECO:0000256" key="2">
    <source>
        <dbReference type="ARBA" id="ARBA00022840"/>
    </source>
</evidence>
<keyword evidence="1" id="KW-0547">Nucleotide-binding</keyword>
<dbReference type="InterPro" id="IPR027417">
    <property type="entry name" value="P-loop_NTPase"/>
</dbReference>
<reference evidence="5" key="2">
    <citation type="submission" date="2023-06" db="EMBL/GenBank/DDBJ databases">
        <authorList>
            <person name="Zeman M."/>
            <person name="Kubasova T."/>
            <person name="Jahodarova E."/>
            <person name="Nykrynova M."/>
            <person name="Rychlik I."/>
        </authorList>
    </citation>
    <scope>NUCLEOTIDE SEQUENCE</scope>
    <source>
        <strain evidence="5">ET39</strain>
    </source>
</reference>
<accession>A0ABT7UEK4</accession>
<feature type="domain" description="ABC transporter" evidence="4">
    <location>
        <begin position="2"/>
        <end position="227"/>
    </location>
</feature>
<dbReference type="PROSITE" id="PS00211">
    <property type="entry name" value="ABC_TRANSPORTER_1"/>
    <property type="match status" value="1"/>
</dbReference>
<keyword evidence="3" id="KW-0812">Transmembrane</keyword>
<dbReference type="PROSITE" id="PS50893">
    <property type="entry name" value="ABC_TRANSPORTER_2"/>
    <property type="match status" value="1"/>
</dbReference>
<dbReference type="SMART" id="SM00382">
    <property type="entry name" value="AAA"/>
    <property type="match status" value="1"/>
</dbReference>
<dbReference type="Pfam" id="PF00005">
    <property type="entry name" value="ABC_tran"/>
    <property type="match status" value="1"/>
</dbReference>
<dbReference type="PANTHER" id="PTHR24220">
    <property type="entry name" value="IMPORT ATP-BINDING PROTEIN"/>
    <property type="match status" value="1"/>
</dbReference>
<evidence type="ECO:0000256" key="1">
    <source>
        <dbReference type="ARBA" id="ARBA00022741"/>
    </source>
</evidence>
<evidence type="ECO:0000313" key="6">
    <source>
        <dbReference type="Proteomes" id="UP001529340"/>
    </source>
</evidence>
<keyword evidence="3" id="KW-1133">Transmembrane helix</keyword>
<name>A0ABT7UEK4_9FIRM</name>
<evidence type="ECO:0000259" key="4">
    <source>
        <dbReference type="PROSITE" id="PS50893"/>
    </source>
</evidence>
<dbReference type="Gene3D" id="3.40.50.300">
    <property type="entry name" value="P-loop containing nucleotide triphosphate hydrolases"/>
    <property type="match status" value="1"/>
</dbReference>
<sequence>MLEWKEITICFHGQTYLAKGELKGDAGEIVGILGESGCGKSALLNVLSGVDRENRCLLWEEGRPLKSDEKSRRCFRRERLAYVTQNACLPGGVRLGEWLDRVGGRKELQKELEERLGLSSYREKRIRTLSGGERQRAALAAALLKERDVLLADEVTASQDEGSAAVMRTLLREAAQRGSLIILVTHDAKTAALCDRLYEYQGQQLREVRFPEAAKPVKKDRGGRNSSSQKLFVHRVPFVVVSLLLALAALIPCAWTDFESSWSNGQGYVLDAISPQQLTICHAYGTGEGCWYDGESMDESTMAAIRSIDGLRVEWEPVFGSREMTAEGHWGDNTLRAWREGAEIVPRAYGKELQEAGYELEFSVQPYHDWEGAQYDADAEGVYVNRSMAYMYQLQEGDLLQLTINVPFASARMLQEQIKEDGTPYHSFMQICEPVTIETRVLGIVDVSDSWIVHDNQLLMSQERMQALIDMQKARYAAGEISVNTAAMEGYSEVVELQGGMYAGYVEDIDRVPAMIEQLEQISDDVTVVYDYGHAADINAGLQQERASLLYLLLFVSVIVWLILVVLEHIVLYPLREQLLVWRLEGASLWELLVGLLRLSAKQGLFFAIGMILVALAGVWMEGTLNFLTISPGLFSFYQLFHLSSLRLWMALALWGSAVVAAMALFLRRIWRASLARWMRDGHDPV</sequence>
<feature type="transmembrane region" description="Helical" evidence="3">
    <location>
        <begin position="549"/>
        <end position="573"/>
    </location>
</feature>
<dbReference type="SUPFAM" id="SSF52540">
    <property type="entry name" value="P-loop containing nucleoside triphosphate hydrolases"/>
    <property type="match status" value="1"/>
</dbReference>
<dbReference type="EMBL" id="JAUDCG010000047">
    <property type="protein sequence ID" value="MDM8157830.1"/>
    <property type="molecule type" value="Genomic_DNA"/>
</dbReference>
<proteinExistence type="predicted"/>
<organism evidence="5 6">
    <name type="scientific">Amedibacillus dolichus</name>
    <dbReference type="NCBI Taxonomy" id="31971"/>
    <lineage>
        <taxon>Bacteria</taxon>
        <taxon>Bacillati</taxon>
        <taxon>Bacillota</taxon>
        <taxon>Erysipelotrichia</taxon>
        <taxon>Erysipelotrichales</taxon>
        <taxon>Erysipelotrichaceae</taxon>
        <taxon>Amedibacillus</taxon>
    </lineage>
</organism>
<keyword evidence="6" id="KW-1185">Reference proteome</keyword>
<evidence type="ECO:0000256" key="3">
    <source>
        <dbReference type="SAM" id="Phobius"/>
    </source>
</evidence>
<dbReference type="InterPro" id="IPR003439">
    <property type="entry name" value="ABC_transporter-like_ATP-bd"/>
</dbReference>
<keyword evidence="3" id="KW-0472">Membrane</keyword>
<dbReference type="InterPro" id="IPR003593">
    <property type="entry name" value="AAA+_ATPase"/>
</dbReference>
<protein>
    <submittedName>
        <fullName evidence="5">ATP-binding cassette domain-containing protein</fullName>
    </submittedName>
</protein>
<dbReference type="InterPro" id="IPR017871">
    <property type="entry name" value="ABC_transporter-like_CS"/>
</dbReference>
<dbReference type="InterPro" id="IPR015854">
    <property type="entry name" value="ABC_transpr_LolD-like"/>
</dbReference>
<dbReference type="GO" id="GO:0005524">
    <property type="term" value="F:ATP binding"/>
    <property type="evidence" value="ECO:0007669"/>
    <property type="project" value="UniProtKB-KW"/>
</dbReference>
<evidence type="ECO:0000313" key="5">
    <source>
        <dbReference type="EMBL" id="MDM8157830.1"/>
    </source>
</evidence>
<keyword evidence="2 5" id="KW-0067">ATP-binding</keyword>
<dbReference type="Proteomes" id="UP001529340">
    <property type="component" value="Unassembled WGS sequence"/>
</dbReference>